<protein>
    <submittedName>
        <fullName evidence="2">Uncharacterized protein</fullName>
    </submittedName>
</protein>
<organism evidence="1 2">
    <name type="scientific">Panagrolaimus sp. ES5</name>
    <dbReference type="NCBI Taxonomy" id="591445"/>
    <lineage>
        <taxon>Eukaryota</taxon>
        <taxon>Metazoa</taxon>
        <taxon>Ecdysozoa</taxon>
        <taxon>Nematoda</taxon>
        <taxon>Chromadorea</taxon>
        <taxon>Rhabditida</taxon>
        <taxon>Tylenchina</taxon>
        <taxon>Panagrolaimomorpha</taxon>
        <taxon>Panagrolaimoidea</taxon>
        <taxon>Panagrolaimidae</taxon>
        <taxon>Panagrolaimus</taxon>
    </lineage>
</organism>
<dbReference type="Proteomes" id="UP000887579">
    <property type="component" value="Unplaced"/>
</dbReference>
<dbReference type="WBParaSite" id="ES5_v2.g23899.t1">
    <property type="protein sequence ID" value="ES5_v2.g23899.t1"/>
    <property type="gene ID" value="ES5_v2.g23899"/>
</dbReference>
<proteinExistence type="predicted"/>
<evidence type="ECO:0000313" key="2">
    <source>
        <dbReference type="WBParaSite" id="ES5_v2.g23899.t1"/>
    </source>
</evidence>
<sequence length="124" mass="14328">MPSYYLSINGKIHDKEKSKKEKNSNAVNNSTLSLHIAFYENLNEATNELSEEEERLVVKNKKFNSIRKYENVKQLFTGSAASLLQNPFEFLRQQQNQSYDPEIMQFKASQSLFNPNTSQGIKMS</sequence>
<accession>A0AC34G314</accession>
<reference evidence="2" key="1">
    <citation type="submission" date="2022-11" db="UniProtKB">
        <authorList>
            <consortium name="WormBaseParasite"/>
        </authorList>
    </citation>
    <scope>IDENTIFICATION</scope>
</reference>
<evidence type="ECO:0000313" key="1">
    <source>
        <dbReference type="Proteomes" id="UP000887579"/>
    </source>
</evidence>
<name>A0AC34G314_9BILA</name>